<gene>
    <name evidence="2" type="ORF">VroAM7_38730</name>
</gene>
<name>A0A510IG29_9VIBR</name>
<evidence type="ECO:0000313" key="3">
    <source>
        <dbReference type="Proteomes" id="UP000315115"/>
    </source>
</evidence>
<feature type="compositionally biased region" description="Basic and acidic residues" evidence="1">
    <location>
        <begin position="11"/>
        <end position="24"/>
    </location>
</feature>
<dbReference type="RefSeq" id="WP_164492041.1">
    <property type="nucleotide sequence ID" value="NZ_AP019799.1"/>
</dbReference>
<accession>A0A510IG29</accession>
<reference evidence="3" key="1">
    <citation type="submission" date="2019-07" db="EMBL/GenBank/DDBJ databases">
        <title>Complete Genome Sequences of Vibrion rotiferianus strain AM7.</title>
        <authorList>
            <person name="Miyazaki K."/>
            <person name="Wiseschart A."/>
            <person name="Pootanakit K."/>
            <person name="Ishimori K."/>
            <person name="Kitahara K."/>
        </authorList>
    </citation>
    <scope>NUCLEOTIDE SEQUENCE [LARGE SCALE GENOMIC DNA]</scope>
    <source>
        <strain evidence="3">AM7</strain>
    </source>
</reference>
<dbReference type="EMBL" id="AP019799">
    <property type="protein sequence ID" value="BBL91220.1"/>
    <property type="molecule type" value="Genomic_DNA"/>
</dbReference>
<evidence type="ECO:0000313" key="2">
    <source>
        <dbReference type="EMBL" id="BBL91220.1"/>
    </source>
</evidence>
<sequence>MSNHQSAELSDTQKELEALRERLRQNTQTMQSSAKKSDANEMMSGVIKTVATFEKD</sequence>
<protein>
    <submittedName>
        <fullName evidence="2">Uncharacterized protein</fullName>
    </submittedName>
</protein>
<feature type="compositionally biased region" description="Polar residues" evidence="1">
    <location>
        <begin position="1"/>
        <end position="10"/>
    </location>
</feature>
<feature type="compositionally biased region" description="Polar residues" evidence="1">
    <location>
        <begin position="25"/>
        <end position="34"/>
    </location>
</feature>
<proteinExistence type="predicted"/>
<feature type="region of interest" description="Disordered" evidence="1">
    <location>
        <begin position="1"/>
        <end position="41"/>
    </location>
</feature>
<evidence type="ECO:0000256" key="1">
    <source>
        <dbReference type="SAM" id="MobiDB-lite"/>
    </source>
</evidence>
<dbReference type="Proteomes" id="UP000315115">
    <property type="component" value="Chromosome 2"/>
</dbReference>
<dbReference type="AlphaFoldDB" id="A0A510IG29"/>
<organism evidence="2 3">
    <name type="scientific">Vibrio rotiferianus</name>
    <dbReference type="NCBI Taxonomy" id="190895"/>
    <lineage>
        <taxon>Bacteria</taxon>
        <taxon>Pseudomonadati</taxon>
        <taxon>Pseudomonadota</taxon>
        <taxon>Gammaproteobacteria</taxon>
        <taxon>Vibrionales</taxon>
        <taxon>Vibrionaceae</taxon>
        <taxon>Vibrio</taxon>
    </lineage>
</organism>